<dbReference type="SUPFAM" id="SSF53335">
    <property type="entry name" value="S-adenosyl-L-methionine-dependent methyltransferases"/>
    <property type="match status" value="1"/>
</dbReference>
<dbReference type="InterPro" id="IPR029063">
    <property type="entry name" value="SAM-dependent_MTases_sf"/>
</dbReference>
<protein>
    <submittedName>
        <fullName evidence="2">Methyltransferase type 11</fullName>
    </submittedName>
</protein>
<dbReference type="Gene3D" id="3.40.50.150">
    <property type="entry name" value="Vaccinia Virus protein VP39"/>
    <property type="match status" value="1"/>
</dbReference>
<keyword evidence="2" id="KW-0808">Transferase</keyword>
<feature type="domain" description="Methyltransferase" evidence="1">
    <location>
        <begin position="43"/>
        <end position="140"/>
    </location>
</feature>
<dbReference type="AlphaFoldDB" id="F3YVS1"/>
<accession>F3YVS1</accession>
<evidence type="ECO:0000313" key="3">
    <source>
        <dbReference type="Proteomes" id="UP000007844"/>
    </source>
</evidence>
<dbReference type="PANTHER" id="PTHR42912">
    <property type="entry name" value="METHYLTRANSFERASE"/>
    <property type="match status" value="1"/>
</dbReference>
<dbReference type="RefSeq" id="WP_014258720.1">
    <property type="nucleotide sequence ID" value="NC_016629.1"/>
</dbReference>
<dbReference type="GO" id="GO:0008168">
    <property type="term" value="F:methyltransferase activity"/>
    <property type="evidence" value="ECO:0007669"/>
    <property type="project" value="UniProtKB-KW"/>
</dbReference>
<keyword evidence="3" id="KW-1185">Reference proteome</keyword>
<dbReference type="InterPro" id="IPR041698">
    <property type="entry name" value="Methyltransf_25"/>
</dbReference>
<dbReference type="STRING" id="690850.Desaf_0526"/>
<proteinExistence type="predicted"/>
<dbReference type="KEGG" id="daf:Desaf_0526"/>
<dbReference type="InterPro" id="IPR050508">
    <property type="entry name" value="Methyltransf_Superfamily"/>
</dbReference>
<dbReference type="HOGENOM" id="CLU_073559_0_0_7"/>
<dbReference type="eggNOG" id="COG2226">
    <property type="taxonomic scope" value="Bacteria"/>
</dbReference>
<keyword evidence="2" id="KW-0489">Methyltransferase</keyword>
<dbReference type="Pfam" id="PF13649">
    <property type="entry name" value="Methyltransf_25"/>
    <property type="match status" value="1"/>
</dbReference>
<evidence type="ECO:0000259" key="1">
    <source>
        <dbReference type="Pfam" id="PF13649"/>
    </source>
</evidence>
<reference evidence="2 3" key="1">
    <citation type="journal article" date="2011" name="J. Bacteriol.">
        <title>Genome sequence of the mercury-methylating and pleomorphic Desulfovibrio africanus Strain Walvis Bay.</title>
        <authorList>
            <person name="Brown S.D."/>
            <person name="Wall J.D."/>
            <person name="Kucken A.M."/>
            <person name="Gilmour C.C."/>
            <person name="Podar M."/>
            <person name="Brandt C.C."/>
            <person name="Teshima H."/>
            <person name="Detter J.C."/>
            <person name="Han C.S."/>
            <person name="Land M.L."/>
            <person name="Lucas S."/>
            <person name="Han J."/>
            <person name="Pennacchio L."/>
            <person name="Nolan M."/>
            <person name="Pitluck S."/>
            <person name="Woyke T."/>
            <person name="Goodwin L."/>
            <person name="Palumbo A.V."/>
            <person name="Elias D.A."/>
        </authorList>
    </citation>
    <scope>NUCLEOTIDE SEQUENCE [LARGE SCALE GENOMIC DNA]</scope>
    <source>
        <strain evidence="2 3">Walvis Bay</strain>
    </source>
</reference>
<gene>
    <name evidence="2" type="ORF">Desaf_0526</name>
</gene>
<dbReference type="PANTHER" id="PTHR42912:SF93">
    <property type="entry name" value="N6-ADENOSINE-METHYLTRANSFERASE TMT1A"/>
    <property type="match status" value="1"/>
</dbReference>
<dbReference type="GO" id="GO:0032259">
    <property type="term" value="P:methylation"/>
    <property type="evidence" value="ECO:0007669"/>
    <property type="project" value="UniProtKB-KW"/>
</dbReference>
<dbReference type="CDD" id="cd02440">
    <property type="entry name" value="AdoMet_MTases"/>
    <property type="match status" value="1"/>
</dbReference>
<name>F3YVS1_DESAF</name>
<organism evidence="2 3">
    <name type="scientific">Desulfocurvibacter africanus subsp. africanus str. Walvis Bay</name>
    <dbReference type="NCBI Taxonomy" id="690850"/>
    <lineage>
        <taxon>Bacteria</taxon>
        <taxon>Pseudomonadati</taxon>
        <taxon>Thermodesulfobacteriota</taxon>
        <taxon>Desulfovibrionia</taxon>
        <taxon>Desulfovibrionales</taxon>
        <taxon>Desulfovibrionaceae</taxon>
        <taxon>Desulfocurvibacter</taxon>
    </lineage>
</organism>
<sequence length="253" mass="28194">MSERLIELLFEVHHGLHRQGPGSRESTRKALGLIPGLPKRPSILDVGCGSGSQSLDLAELTGGVVTAVDIHQPFLDQLRTAAEARGLSERVVALKGDMSDLSGLGLPISSFDLLWSEGALYSIGLERALRAVRPFLRPGGYLAFTELSWLTDQRPAEAVSFWNENYPELTDIGGNLERLESAGFGHLDHFTLPAEDWWRDYYTPLEAKLTTFERKHSGDPEALQVAAMTRKEINLFQRFSETYGYVFYVARVE</sequence>
<evidence type="ECO:0000313" key="2">
    <source>
        <dbReference type="EMBL" id="EGJ48879.1"/>
    </source>
</evidence>
<dbReference type="Proteomes" id="UP000007844">
    <property type="component" value="Chromosome"/>
</dbReference>
<dbReference type="EMBL" id="CP003221">
    <property type="protein sequence ID" value="EGJ48879.1"/>
    <property type="molecule type" value="Genomic_DNA"/>
</dbReference>